<sequence length="67" mass="8079">MSNKKKKVCQNVIWLSLRTKTGYQAEWESKEKERGSTRKLNWPRPLDNHFFSYAKKFHSHQIMPQVT</sequence>
<evidence type="ECO:0000313" key="2">
    <source>
        <dbReference type="Proteomes" id="UP000015104"/>
    </source>
</evidence>
<dbReference type="AlphaFoldDB" id="T1KKX3"/>
<organism evidence="1 2">
    <name type="scientific">Tetranychus urticae</name>
    <name type="common">Two-spotted spider mite</name>
    <dbReference type="NCBI Taxonomy" id="32264"/>
    <lineage>
        <taxon>Eukaryota</taxon>
        <taxon>Metazoa</taxon>
        <taxon>Ecdysozoa</taxon>
        <taxon>Arthropoda</taxon>
        <taxon>Chelicerata</taxon>
        <taxon>Arachnida</taxon>
        <taxon>Acari</taxon>
        <taxon>Acariformes</taxon>
        <taxon>Trombidiformes</taxon>
        <taxon>Prostigmata</taxon>
        <taxon>Eleutherengona</taxon>
        <taxon>Raphignathae</taxon>
        <taxon>Tetranychoidea</taxon>
        <taxon>Tetranychidae</taxon>
        <taxon>Tetranychus</taxon>
    </lineage>
</organism>
<dbReference type="EnsemblMetazoa" id="tetur14g00350.1">
    <property type="protein sequence ID" value="tetur14g00350.1"/>
    <property type="gene ID" value="tetur14g00350"/>
</dbReference>
<dbReference type="EMBL" id="CAEY01000201">
    <property type="status" value="NOT_ANNOTATED_CDS"/>
    <property type="molecule type" value="Genomic_DNA"/>
</dbReference>
<name>T1KKX3_TETUR</name>
<accession>T1KKX3</accession>
<proteinExistence type="predicted"/>
<dbReference type="HOGENOM" id="CLU_2815708_0_0_1"/>
<reference evidence="2" key="1">
    <citation type="submission" date="2011-08" db="EMBL/GenBank/DDBJ databases">
        <authorList>
            <person name="Rombauts S."/>
        </authorList>
    </citation>
    <scope>NUCLEOTIDE SEQUENCE</scope>
    <source>
        <strain evidence="2">London</strain>
    </source>
</reference>
<keyword evidence="2" id="KW-1185">Reference proteome</keyword>
<evidence type="ECO:0000313" key="1">
    <source>
        <dbReference type="EnsemblMetazoa" id="tetur14g00350.1"/>
    </source>
</evidence>
<dbReference type="Proteomes" id="UP000015104">
    <property type="component" value="Unassembled WGS sequence"/>
</dbReference>
<reference evidence="1" key="2">
    <citation type="submission" date="2015-06" db="UniProtKB">
        <authorList>
            <consortium name="EnsemblMetazoa"/>
        </authorList>
    </citation>
    <scope>IDENTIFICATION</scope>
</reference>
<protein>
    <submittedName>
        <fullName evidence="1">Uncharacterized protein</fullName>
    </submittedName>
</protein>